<dbReference type="Proteomes" id="UP000593567">
    <property type="component" value="Unassembled WGS sequence"/>
</dbReference>
<feature type="region of interest" description="Disordered" evidence="1">
    <location>
        <begin position="207"/>
        <end position="249"/>
    </location>
</feature>
<dbReference type="OrthoDB" id="10056684at2759"/>
<organism evidence="2 3">
    <name type="scientific">Bugula neritina</name>
    <name type="common">Brown bryozoan</name>
    <name type="synonym">Sertularia neritina</name>
    <dbReference type="NCBI Taxonomy" id="10212"/>
    <lineage>
        <taxon>Eukaryota</taxon>
        <taxon>Metazoa</taxon>
        <taxon>Spiralia</taxon>
        <taxon>Lophotrochozoa</taxon>
        <taxon>Bryozoa</taxon>
        <taxon>Gymnolaemata</taxon>
        <taxon>Cheilostomatida</taxon>
        <taxon>Flustrina</taxon>
        <taxon>Buguloidea</taxon>
        <taxon>Bugulidae</taxon>
        <taxon>Bugula</taxon>
    </lineage>
</organism>
<proteinExistence type="predicted"/>
<dbReference type="EMBL" id="VXIV02001643">
    <property type="protein sequence ID" value="KAF6031039.1"/>
    <property type="molecule type" value="Genomic_DNA"/>
</dbReference>
<name>A0A7J7JXA1_BUGNE</name>
<evidence type="ECO:0000313" key="2">
    <source>
        <dbReference type="EMBL" id="KAF6031039.1"/>
    </source>
</evidence>
<comment type="caution">
    <text evidence="2">The sequence shown here is derived from an EMBL/GenBank/DDBJ whole genome shotgun (WGS) entry which is preliminary data.</text>
</comment>
<evidence type="ECO:0000313" key="3">
    <source>
        <dbReference type="Proteomes" id="UP000593567"/>
    </source>
</evidence>
<gene>
    <name evidence="2" type="ORF">EB796_010668</name>
</gene>
<evidence type="ECO:0000256" key="1">
    <source>
        <dbReference type="SAM" id="MobiDB-lite"/>
    </source>
</evidence>
<keyword evidence="3" id="KW-1185">Reference proteome</keyword>
<dbReference type="AlphaFoldDB" id="A0A7J7JXA1"/>
<feature type="compositionally biased region" description="Basic residues" evidence="1">
    <location>
        <begin position="234"/>
        <end position="243"/>
    </location>
</feature>
<sequence length="249" mass="27661">MAGSNFASKLSFHEDDVVGYLDDYESDISDSDGELPALEEGNDIEYDIISNNQLLSSQNEKELLLTLNSQSLTESENKSTQSMPPVLASVVNSSAVNNTALIVGDGTRDTEEVIMYDWAQFLPQFFRRLPHILTYHQIVLTAEGVAHCKKLVGESATTEILLNKYPAADLLPTAIPSKGLDLQRQWYLYEQIREFCKPDTQDLVCPRPSFPKPKANAAGTSNTDFTTVQSTAPARKKAKRRRGQKDSND</sequence>
<accession>A0A7J7JXA1</accession>
<reference evidence="2" key="1">
    <citation type="submission" date="2020-06" db="EMBL/GenBank/DDBJ databases">
        <title>Draft genome of Bugula neritina, a colonial animal packing powerful symbionts and potential medicines.</title>
        <authorList>
            <person name="Rayko M."/>
        </authorList>
    </citation>
    <scope>NUCLEOTIDE SEQUENCE [LARGE SCALE GENOMIC DNA]</scope>
    <source>
        <strain evidence="2">Kwan_BN1</strain>
    </source>
</reference>
<protein>
    <submittedName>
        <fullName evidence="2">Uncharacterized protein</fullName>
    </submittedName>
</protein>
<feature type="compositionally biased region" description="Polar residues" evidence="1">
    <location>
        <begin position="218"/>
        <end position="231"/>
    </location>
</feature>